<organism evidence="1">
    <name type="scientific">uncultured Caudovirales phage</name>
    <dbReference type="NCBI Taxonomy" id="2100421"/>
    <lineage>
        <taxon>Viruses</taxon>
        <taxon>Duplodnaviria</taxon>
        <taxon>Heunggongvirae</taxon>
        <taxon>Uroviricota</taxon>
        <taxon>Caudoviricetes</taxon>
        <taxon>Peduoviridae</taxon>
        <taxon>Maltschvirus</taxon>
        <taxon>Maltschvirus maltsch</taxon>
    </lineage>
</organism>
<protein>
    <submittedName>
        <fullName evidence="1">Uncharacterized protein</fullName>
    </submittedName>
</protein>
<proteinExistence type="predicted"/>
<reference evidence="1" key="1">
    <citation type="submission" date="2020-04" db="EMBL/GenBank/DDBJ databases">
        <authorList>
            <person name="Chiriac C."/>
            <person name="Salcher M."/>
            <person name="Ghai R."/>
            <person name="Kavagutti S V."/>
        </authorList>
    </citation>
    <scope>NUCLEOTIDE SEQUENCE</scope>
</reference>
<sequence length="117" mass="13271">MHEKVKAIIEVLVGEDTAVTMYVTDLERAKNWLTVAENPRTIIDVTDALWIPAQGARWDGKEFNAFTHHGPLPDFLYFAFVVDSICVFVQRLDPRDFEDAATAAAYQSSPIFKVYYA</sequence>
<dbReference type="EMBL" id="LR798275">
    <property type="protein sequence ID" value="CAB5219262.1"/>
    <property type="molecule type" value="Genomic_DNA"/>
</dbReference>
<accession>A0A6J5L6E7</accession>
<evidence type="ECO:0000313" key="2">
    <source>
        <dbReference type="EMBL" id="CAB5219262.1"/>
    </source>
</evidence>
<dbReference type="EMBL" id="LR796231">
    <property type="protein sequence ID" value="CAB4128617.1"/>
    <property type="molecule type" value="Genomic_DNA"/>
</dbReference>
<name>A0A6J5L6E7_9CAUD</name>
<gene>
    <name evidence="1" type="ORF">UFOVP113_60</name>
    <name evidence="2" type="ORF">UFOVP225_47</name>
</gene>
<evidence type="ECO:0000313" key="1">
    <source>
        <dbReference type="EMBL" id="CAB4128617.1"/>
    </source>
</evidence>